<accession>A0A926I5F2</accession>
<comment type="caution">
    <text evidence="1">The sequence shown here is derived from an EMBL/GenBank/DDBJ whole genome shotgun (WGS) entry which is preliminary data.</text>
</comment>
<evidence type="ECO:0000313" key="1">
    <source>
        <dbReference type="EMBL" id="MBC8547221.1"/>
    </source>
</evidence>
<name>A0A926I5F2_9FIRM</name>
<dbReference type="RefSeq" id="WP_249283296.1">
    <property type="nucleotide sequence ID" value="NZ_JACRST010000016.1"/>
</dbReference>
<dbReference type="Proteomes" id="UP000653127">
    <property type="component" value="Unassembled WGS sequence"/>
</dbReference>
<protein>
    <submittedName>
        <fullName evidence="1">Uncharacterized protein</fullName>
    </submittedName>
</protein>
<organism evidence="1 2">
    <name type="scientific">Ligaoa zhengdingensis</name>
    <dbReference type="NCBI Taxonomy" id="2763658"/>
    <lineage>
        <taxon>Bacteria</taxon>
        <taxon>Bacillati</taxon>
        <taxon>Bacillota</taxon>
        <taxon>Clostridia</taxon>
        <taxon>Eubacteriales</taxon>
        <taxon>Oscillospiraceae</taxon>
        <taxon>Ligaoa</taxon>
    </lineage>
</organism>
<dbReference type="EMBL" id="JACRST010000016">
    <property type="protein sequence ID" value="MBC8547221.1"/>
    <property type="molecule type" value="Genomic_DNA"/>
</dbReference>
<proteinExistence type="predicted"/>
<gene>
    <name evidence="1" type="ORF">H8711_09825</name>
</gene>
<dbReference type="AlphaFoldDB" id="A0A926I5F2"/>
<sequence length="186" mass="21409">MTLGEAKDKVIKLMDEYSSGGNKTIDKDINLKMNAFFDAAQRNMATIKRIQRRYVVPIHPPDNDEKYIEYPAPDDFYMPLRLWADYETIGIGKWIGKSLVLPADETRRVELEYFAYPAPITEETPDSYEFEIDPDAQECMPYWVAAQQLVVDLVVDYRSLLALYDRMVATLNTAIPGPMATVKARW</sequence>
<reference evidence="1" key="1">
    <citation type="submission" date="2020-08" db="EMBL/GenBank/DDBJ databases">
        <title>Genome public.</title>
        <authorList>
            <person name="Liu C."/>
            <person name="Sun Q."/>
        </authorList>
    </citation>
    <scope>NUCLEOTIDE SEQUENCE</scope>
    <source>
        <strain evidence="1">NSJ-31</strain>
    </source>
</reference>
<keyword evidence="2" id="KW-1185">Reference proteome</keyword>
<evidence type="ECO:0000313" key="2">
    <source>
        <dbReference type="Proteomes" id="UP000653127"/>
    </source>
</evidence>